<comment type="caution">
    <text evidence="1">The sequence shown here is derived from an EMBL/GenBank/DDBJ whole genome shotgun (WGS) entry which is preliminary data.</text>
</comment>
<dbReference type="RefSeq" id="WP_189579987.1">
    <property type="nucleotide sequence ID" value="NZ_BMYF01000007.1"/>
</dbReference>
<keyword evidence="2" id="KW-1185">Reference proteome</keyword>
<evidence type="ECO:0000313" key="1">
    <source>
        <dbReference type="EMBL" id="GHB34197.1"/>
    </source>
</evidence>
<gene>
    <name evidence="1" type="ORF">GCM10008106_14310</name>
</gene>
<reference evidence="1" key="1">
    <citation type="journal article" date="2014" name="Int. J. Syst. Evol. Microbiol.">
        <title>Complete genome sequence of Corynebacterium casei LMG S-19264T (=DSM 44701T), isolated from a smear-ripened cheese.</title>
        <authorList>
            <consortium name="US DOE Joint Genome Institute (JGI-PGF)"/>
            <person name="Walter F."/>
            <person name="Albersmeier A."/>
            <person name="Kalinowski J."/>
            <person name="Ruckert C."/>
        </authorList>
    </citation>
    <scope>NUCLEOTIDE SEQUENCE</scope>
    <source>
        <strain evidence="1">KCTC 23224</strain>
    </source>
</reference>
<dbReference type="EMBL" id="BMYF01000007">
    <property type="protein sequence ID" value="GHB34197.1"/>
    <property type="molecule type" value="Genomic_DNA"/>
</dbReference>
<accession>A0A8J3CW45</accession>
<dbReference type="PROSITE" id="PS51257">
    <property type="entry name" value="PROKAR_LIPOPROTEIN"/>
    <property type="match status" value="1"/>
</dbReference>
<reference evidence="1" key="2">
    <citation type="submission" date="2020-09" db="EMBL/GenBank/DDBJ databases">
        <authorList>
            <person name="Sun Q."/>
            <person name="Kim S."/>
        </authorList>
    </citation>
    <scope>NUCLEOTIDE SEQUENCE</scope>
    <source>
        <strain evidence="1">KCTC 23224</strain>
    </source>
</reference>
<name>A0A8J3CW45_9BACT</name>
<dbReference type="Proteomes" id="UP000642809">
    <property type="component" value="Unassembled WGS sequence"/>
</dbReference>
<protein>
    <submittedName>
        <fullName evidence="1">Uncharacterized protein</fullName>
    </submittedName>
</protein>
<organism evidence="1 2">
    <name type="scientific">Mongoliitalea lutea</name>
    <dbReference type="NCBI Taxonomy" id="849756"/>
    <lineage>
        <taxon>Bacteria</taxon>
        <taxon>Pseudomonadati</taxon>
        <taxon>Bacteroidota</taxon>
        <taxon>Cytophagia</taxon>
        <taxon>Cytophagales</taxon>
        <taxon>Cyclobacteriaceae</taxon>
        <taxon>Mongoliitalea</taxon>
    </lineage>
</organism>
<dbReference type="AlphaFoldDB" id="A0A8J3CW45"/>
<sequence length="67" mass="7377">MKNKLILSLLTFFLLNVGVFTIGNVMAGGCTEPFHKPESKNKLFSLSGCKDKPGHDCIIIRCPIIVK</sequence>
<proteinExistence type="predicted"/>
<evidence type="ECO:0000313" key="2">
    <source>
        <dbReference type="Proteomes" id="UP000642809"/>
    </source>
</evidence>